<comment type="pathway">
    <text evidence="3 12">Glycan metabolism; pectin degradation; 2-dehydro-3-deoxy-D-gluconate from pectin: step 1/5.</text>
</comment>
<dbReference type="PANTHER" id="PTHR31321">
    <property type="entry name" value="ACYL-COA THIOESTER HYDROLASE YBHC-RELATED"/>
    <property type="match status" value="1"/>
</dbReference>
<evidence type="ECO:0000313" key="15">
    <source>
        <dbReference type="EMBL" id="KAH7282766.1"/>
    </source>
</evidence>
<comment type="similarity">
    <text evidence="4">Belongs to the pectinesterase family.</text>
</comment>
<name>A0A8T2QGC0_CERRI</name>
<keyword evidence="9 12" id="KW-0063">Aspartyl esterase</keyword>
<dbReference type="GO" id="GO:0030599">
    <property type="term" value="F:pectinesterase activity"/>
    <property type="evidence" value="ECO:0007669"/>
    <property type="project" value="UniProtKB-UniRule"/>
</dbReference>
<sequence length="416" mass="46353">MKFLVHAHLMFLASIMMLVLPSAYSEMMSSLSSAVVNNDDDFGNWLNHIDATCPVDPDEDSDNDDHLPGRPASYDDHVVSKEAKERSKEKTQARDGGRRLGESKPSRKRTITRGRPMIVVAKDGSGDVKTIQAAIDLVPQENKQRIIIYVKKGIYREKLIFPKSKPFITLKGEGSALTYIEWGDTASTVGDDGKPLSTFGSASVAVQSDDFIALDISFKNTAPAPKSGEIGKQAVALRVQGDRAAFYRCGFYGAQDTLYDKSGRHYYYKCYIEGSIDFIFGNARSLFVKCHLHSIATPWGSISAQKRLEPEENTGYSFVYCMVTGSGTIYLGRAWGPYSRVVYAHTYFDNIIRPEGWNDFGLVANQKKVYYGEYKCFGPGAARTGRVPWSRILTDQQARPFLSISFIDGKSWLPNL</sequence>
<evidence type="ECO:0000256" key="2">
    <source>
        <dbReference type="ARBA" id="ARBA00004613"/>
    </source>
</evidence>
<gene>
    <name evidence="15" type="ORF">KP509_35G046900</name>
</gene>
<organism evidence="15 16">
    <name type="scientific">Ceratopteris richardii</name>
    <name type="common">Triangle waterfern</name>
    <dbReference type="NCBI Taxonomy" id="49495"/>
    <lineage>
        <taxon>Eukaryota</taxon>
        <taxon>Viridiplantae</taxon>
        <taxon>Streptophyta</taxon>
        <taxon>Embryophyta</taxon>
        <taxon>Tracheophyta</taxon>
        <taxon>Polypodiopsida</taxon>
        <taxon>Polypodiidae</taxon>
        <taxon>Polypodiales</taxon>
        <taxon>Pteridineae</taxon>
        <taxon>Pteridaceae</taxon>
        <taxon>Parkerioideae</taxon>
        <taxon>Ceratopteris</taxon>
    </lineage>
</organism>
<feature type="compositionally biased region" description="Basic and acidic residues" evidence="13">
    <location>
        <begin position="64"/>
        <end position="105"/>
    </location>
</feature>
<dbReference type="Proteomes" id="UP000825935">
    <property type="component" value="Chromosome 35"/>
</dbReference>
<keyword evidence="16" id="KW-1185">Reference proteome</keyword>
<dbReference type="GO" id="GO:0045490">
    <property type="term" value="P:pectin catabolic process"/>
    <property type="evidence" value="ECO:0007669"/>
    <property type="project" value="UniProtKB-UniRule"/>
</dbReference>
<dbReference type="Gene3D" id="2.160.20.10">
    <property type="entry name" value="Single-stranded right-handed beta-helix, Pectin lyase-like"/>
    <property type="match status" value="1"/>
</dbReference>
<reference evidence="15" key="1">
    <citation type="submission" date="2021-08" db="EMBL/GenBank/DDBJ databases">
        <title>WGS assembly of Ceratopteris richardii.</title>
        <authorList>
            <person name="Marchant D.B."/>
            <person name="Chen G."/>
            <person name="Jenkins J."/>
            <person name="Shu S."/>
            <person name="Leebens-Mack J."/>
            <person name="Grimwood J."/>
            <person name="Schmutz J."/>
            <person name="Soltis P."/>
            <person name="Soltis D."/>
            <person name="Chen Z.-H."/>
        </authorList>
    </citation>
    <scope>NUCLEOTIDE SEQUENCE</scope>
    <source>
        <strain evidence="15">Whitten #5841</strain>
        <tissue evidence="15">Leaf</tissue>
    </source>
</reference>
<dbReference type="InterPro" id="IPR012334">
    <property type="entry name" value="Pectin_lyas_fold"/>
</dbReference>
<dbReference type="InterPro" id="IPR033131">
    <property type="entry name" value="Pectinesterase_Asp_AS"/>
</dbReference>
<comment type="caution">
    <text evidence="15">The sequence shown here is derived from an EMBL/GenBank/DDBJ whole genome shotgun (WGS) entry which is preliminary data.</text>
</comment>
<dbReference type="InterPro" id="IPR011050">
    <property type="entry name" value="Pectin_lyase_fold/virulence"/>
</dbReference>
<feature type="region of interest" description="Disordered" evidence="13">
    <location>
        <begin position="53"/>
        <end position="115"/>
    </location>
</feature>
<proteinExistence type="inferred from homology"/>
<evidence type="ECO:0000259" key="14">
    <source>
        <dbReference type="Pfam" id="PF01095"/>
    </source>
</evidence>
<feature type="active site" evidence="11">
    <location>
        <position position="277"/>
    </location>
</feature>
<dbReference type="EC" id="3.1.1.11" evidence="5 12"/>
<dbReference type="GO" id="GO:0005576">
    <property type="term" value="C:extracellular region"/>
    <property type="evidence" value="ECO:0007669"/>
    <property type="project" value="UniProtKB-SubCell"/>
</dbReference>
<comment type="subcellular location">
    <subcellularLocation>
        <location evidence="1">Cell envelope</location>
    </subcellularLocation>
    <subcellularLocation>
        <location evidence="2">Secreted</location>
    </subcellularLocation>
</comment>
<evidence type="ECO:0000256" key="3">
    <source>
        <dbReference type="ARBA" id="ARBA00005184"/>
    </source>
</evidence>
<evidence type="ECO:0000256" key="7">
    <source>
        <dbReference type="ARBA" id="ARBA00022729"/>
    </source>
</evidence>
<evidence type="ECO:0000313" key="16">
    <source>
        <dbReference type="Proteomes" id="UP000825935"/>
    </source>
</evidence>
<dbReference type="PANTHER" id="PTHR31321:SF57">
    <property type="entry name" value="PECTINESTERASE 53-RELATED"/>
    <property type="match status" value="1"/>
</dbReference>
<evidence type="ECO:0000256" key="10">
    <source>
        <dbReference type="ARBA" id="ARBA00047928"/>
    </source>
</evidence>
<evidence type="ECO:0000256" key="12">
    <source>
        <dbReference type="RuleBase" id="RU000589"/>
    </source>
</evidence>
<dbReference type="Pfam" id="PF01095">
    <property type="entry name" value="Pectinesterase"/>
    <property type="match status" value="1"/>
</dbReference>
<accession>A0A8T2QGC0</accession>
<dbReference type="FunFam" id="2.160.20.10:FF:000008">
    <property type="entry name" value="Pectinesterase"/>
    <property type="match status" value="1"/>
</dbReference>
<protein>
    <recommendedName>
        <fullName evidence="5 12">Pectinesterase</fullName>
        <ecNumber evidence="5 12">3.1.1.11</ecNumber>
    </recommendedName>
</protein>
<keyword evidence="7 12" id="KW-0732">Signal</keyword>
<feature type="domain" description="Pectinesterase catalytic" evidence="14">
    <location>
        <begin position="118"/>
        <end position="409"/>
    </location>
</feature>
<dbReference type="GO" id="GO:0042545">
    <property type="term" value="P:cell wall modification"/>
    <property type="evidence" value="ECO:0007669"/>
    <property type="project" value="UniProtKB-UniRule"/>
</dbReference>
<evidence type="ECO:0000256" key="1">
    <source>
        <dbReference type="ARBA" id="ARBA00004196"/>
    </source>
</evidence>
<dbReference type="PROSITE" id="PS00503">
    <property type="entry name" value="PECTINESTERASE_2"/>
    <property type="match status" value="1"/>
</dbReference>
<dbReference type="OMA" id="FDNIIRP"/>
<feature type="signal peptide" evidence="12">
    <location>
        <begin position="1"/>
        <end position="25"/>
    </location>
</feature>
<dbReference type="InterPro" id="IPR000070">
    <property type="entry name" value="Pectinesterase_cat"/>
</dbReference>
<dbReference type="SUPFAM" id="SSF51126">
    <property type="entry name" value="Pectin lyase-like"/>
    <property type="match status" value="1"/>
</dbReference>
<dbReference type="EMBL" id="CM035440">
    <property type="protein sequence ID" value="KAH7282766.1"/>
    <property type="molecule type" value="Genomic_DNA"/>
</dbReference>
<evidence type="ECO:0000256" key="6">
    <source>
        <dbReference type="ARBA" id="ARBA00022525"/>
    </source>
</evidence>
<evidence type="ECO:0000256" key="11">
    <source>
        <dbReference type="PROSITE-ProRule" id="PRU10040"/>
    </source>
</evidence>
<evidence type="ECO:0000256" key="8">
    <source>
        <dbReference type="ARBA" id="ARBA00022801"/>
    </source>
</evidence>
<evidence type="ECO:0000256" key="9">
    <source>
        <dbReference type="ARBA" id="ARBA00023085"/>
    </source>
</evidence>
<keyword evidence="8 12" id="KW-0378">Hydrolase</keyword>
<dbReference type="OrthoDB" id="2019149at2759"/>
<dbReference type="AlphaFoldDB" id="A0A8T2QGC0"/>
<evidence type="ECO:0000256" key="4">
    <source>
        <dbReference type="ARBA" id="ARBA00008891"/>
    </source>
</evidence>
<comment type="catalytic activity">
    <reaction evidence="10 12">
        <text>[(1-&gt;4)-alpha-D-galacturonosyl methyl ester](n) + n H2O = [(1-&gt;4)-alpha-D-galacturonosyl](n) + n methanol + n H(+)</text>
        <dbReference type="Rhea" id="RHEA:22380"/>
        <dbReference type="Rhea" id="RHEA-COMP:14570"/>
        <dbReference type="Rhea" id="RHEA-COMP:14573"/>
        <dbReference type="ChEBI" id="CHEBI:15377"/>
        <dbReference type="ChEBI" id="CHEBI:15378"/>
        <dbReference type="ChEBI" id="CHEBI:17790"/>
        <dbReference type="ChEBI" id="CHEBI:140522"/>
        <dbReference type="ChEBI" id="CHEBI:140523"/>
        <dbReference type="EC" id="3.1.1.11"/>
    </reaction>
</comment>
<evidence type="ECO:0000256" key="5">
    <source>
        <dbReference type="ARBA" id="ARBA00013229"/>
    </source>
</evidence>
<keyword evidence="6" id="KW-0964">Secreted</keyword>
<evidence type="ECO:0000256" key="13">
    <source>
        <dbReference type="SAM" id="MobiDB-lite"/>
    </source>
</evidence>
<feature type="chain" id="PRO_5035959813" description="Pectinesterase" evidence="12">
    <location>
        <begin position="26"/>
        <end position="416"/>
    </location>
</feature>